<dbReference type="EMBL" id="JAODUO010000240">
    <property type="protein sequence ID" value="KAK2185331.1"/>
    <property type="molecule type" value="Genomic_DNA"/>
</dbReference>
<dbReference type="InterPro" id="IPR038900">
    <property type="entry name" value="TMC"/>
</dbReference>
<dbReference type="GO" id="GO:0005886">
    <property type="term" value="C:plasma membrane"/>
    <property type="evidence" value="ECO:0007669"/>
    <property type="project" value="InterPro"/>
</dbReference>
<dbReference type="PANTHER" id="PTHR23302">
    <property type="entry name" value="TRANSMEMBRANE CHANNEL-RELATED"/>
    <property type="match status" value="1"/>
</dbReference>
<protein>
    <submittedName>
        <fullName evidence="1">Uncharacterized protein</fullName>
    </submittedName>
</protein>
<reference evidence="1" key="1">
    <citation type="journal article" date="2023" name="Mol. Biol. Evol.">
        <title>Third-Generation Sequencing Reveals the Adaptive Role of the Epigenome in Three Deep-Sea Polychaetes.</title>
        <authorList>
            <person name="Perez M."/>
            <person name="Aroh O."/>
            <person name="Sun Y."/>
            <person name="Lan Y."/>
            <person name="Juniper S.K."/>
            <person name="Young C.R."/>
            <person name="Angers B."/>
            <person name="Qian P.Y."/>
        </authorList>
    </citation>
    <scope>NUCLEOTIDE SEQUENCE</scope>
    <source>
        <strain evidence="1">R07B-5</strain>
    </source>
</reference>
<sequence length="88" mass="9825">MVSLTITALNSIVPFGFKKMVLYEKYSFADEVNVTLARTVILKLVSLVVLVYTIYDSVNCSPKDECNVGTGDCSELRVRKRFSVSQPL</sequence>
<name>A0AAD9UDI5_RIDPI</name>
<accession>A0AAD9UDI5</accession>
<evidence type="ECO:0000313" key="1">
    <source>
        <dbReference type="EMBL" id="KAK2185331.1"/>
    </source>
</evidence>
<evidence type="ECO:0000313" key="2">
    <source>
        <dbReference type="Proteomes" id="UP001209878"/>
    </source>
</evidence>
<dbReference type="GO" id="GO:0008381">
    <property type="term" value="F:mechanosensitive monoatomic ion channel activity"/>
    <property type="evidence" value="ECO:0007669"/>
    <property type="project" value="TreeGrafter"/>
</dbReference>
<dbReference type="PANTHER" id="PTHR23302:SF24">
    <property type="entry name" value="TMC DOMAIN-CONTAINING PROTEIN"/>
    <property type="match status" value="1"/>
</dbReference>
<comment type="caution">
    <text evidence="1">The sequence shown here is derived from an EMBL/GenBank/DDBJ whole genome shotgun (WGS) entry which is preliminary data.</text>
</comment>
<proteinExistence type="predicted"/>
<gene>
    <name evidence="1" type="ORF">NP493_240g06005</name>
</gene>
<dbReference type="Proteomes" id="UP001209878">
    <property type="component" value="Unassembled WGS sequence"/>
</dbReference>
<keyword evidence="2" id="KW-1185">Reference proteome</keyword>
<organism evidence="1 2">
    <name type="scientific">Ridgeia piscesae</name>
    <name type="common">Tubeworm</name>
    <dbReference type="NCBI Taxonomy" id="27915"/>
    <lineage>
        <taxon>Eukaryota</taxon>
        <taxon>Metazoa</taxon>
        <taxon>Spiralia</taxon>
        <taxon>Lophotrochozoa</taxon>
        <taxon>Annelida</taxon>
        <taxon>Polychaeta</taxon>
        <taxon>Sedentaria</taxon>
        <taxon>Canalipalpata</taxon>
        <taxon>Sabellida</taxon>
        <taxon>Siboglinidae</taxon>
        <taxon>Ridgeia</taxon>
    </lineage>
</organism>
<dbReference type="AlphaFoldDB" id="A0AAD9UDI5"/>